<evidence type="ECO:0000256" key="3">
    <source>
        <dbReference type="ARBA" id="ARBA00022676"/>
    </source>
</evidence>
<keyword evidence="5 8" id="KW-0812">Transmembrane</keyword>
<gene>
    <name evidence="10" type="ordered locus">AciX9_0966</name>
</gene>
<proteinExistence type="predicted"/>
<feature type="transmembrane region" description="Helical" evidence="8">
    <location>
        <begin position="486"/>
        <end position="510"/>
    </location>
</feature>
<feature type="transmembrane region" description="Helical" evidence="8">
    <location>
        <begin position="357"/>
        <end position="380"/>
    </location>
</feature>
<evidence type="ECO:0000256" key="4">
    <source>
        <dbReference type="ARBA" id="ARBA00022679"/>
    </source>
</evidence>
<dbReference type="AlphaFoldDB" id="E8X2A1"/>
<protein>
    <submittedName>
        <fullName evidence="10">Putative dolichyl-phosphate-mannose-protein mannosyltransferase</fullName>
    </submittedName>
</protein>
<dbReference type="KEGG" id="acm:AciX9_0966"/>
<dbReference type="EMBL" id="CP002480">
    <property type="protein sequence ID" value="ADW68033.1"/>
    <property type="molecule type" value="Genomic_DNA"/>
</dbReference>
<evidence type="ECO:0000256" key="1">
    <source>
        <dbReference type="ARBA" id="ARBA00004651"/>
    </source>
</evidence>
<keyword evidence="7 8" id="KW-0472">Membrane</keyword>
<feature type="transmembrane region" description="Helical" evidence="8">
    <location>
        <begin position="261"/>
        <end position="281"/>
    </location>
</feature>
<reference evidence="11" key="1">
    <citation type="submission" date="2011-01" db="EMBL/GenBank/DDBJ databases">
        <title>Complete sequence of chromosome of Acidobacterium sp. MP5ACTX9.</title>
        <authorList>
            <consortium name="US DOE Joint Genome Institute"/>
            <person name="Lucas S."/>
            <person name="Copeland A."/>
            <person name="Lapidus A."/>
            <person name="Cheng J.-F."/>
            <person name="Goodwin L."/>
            <person name="Pitluck S."/>
            <person name="Teshima H."/>
            <person name="Detter J.C."/>
            <person name="Han C."/>
            <person name="Tapia R."/>
            <person name="Land M."/>
            <person name="Hauser L."/>
            <person name="Kyrpides N."/>
            <person name="Ivanova N."/>
            <person name="Ovchinnikova G."/>
            <person name="Pagani I."/>
            <person name="Rawat S.R."/>
            <person name="Mannisto M."/>
            <person name="Haggblom M.M."/>
            <person name="Woyke T."/>
        </authorList>
    </citation>
    <scope>NUCLEOTIDE SEQUENCE [LARGE SCALE GENOMIC DNA]</scope>
    <source>
        <strain evidence="11">MP5ACTX9</strain>
    </source>
</reference>
<evidence type="ECO:0000256" key="2">
    <source>
        <dbReference type="ARBA" id="ARBA00022475"/>
    </source>
</evidence>
<sequence length="727" mass="80616">MTSDPSKPHFSILATSFAGGPRPRNAALILSGLWLLIFCTSLFTPPLLDDADATHAQAARAMLATGDYVTLHVDGIRYLEKAPLPYWITALSLRLFGFNTFAAHLPLALAVALLVLLGHRWANQAFGARTAFYTSIATLTSFGIFLFTRILIPEVLLSLFLCTALFAFLKSLEPSPLNENNRVPHVPTLGRGLEPAQTSPETERPSIAWYAGPHFYPYVMWSVLALAVLTKGLVALLFFFATTIAYLTLTATWSDWCRLKPFTGLLIFFAIAAPWHILAALSNPATADHQGFLWFYFWNEHVLRFLGRRFPHDYNKLPGYAFWLQHLVWLFPWSLFLPLGITALNRRYRHQVETLTGYIQVSATAKTFLIVCIALGVGAILEVARAFRLDSFTAGALIVLIFCIFWIVTRRQRADLPQSPFHRIDPQQRSILLLSLFAAIVLLFFSLSTNQEYYTFPAYLPILLLIAATITRAEQTYSTNPEARRWITFAHASLTALGTIAALALCFGLWTSRHLPYNPDIGTLLAHRNVGGYTLATSHLYDLTGSAFAALRLPAVLAALALLLGPLLAWHLRMQRRHLAATTTISFTAAAFLFSANLALARFAPLLSSADMAQTIQHLEHTGKITPDTQIFLYGDQALGSSIPFYLGHPVELVEGRSTSLLFGSTFPDAPHLFLSNADLTAQWGQGPRKILFVPAELQSKLPHLSGAFLLQQTSGKQLLTDRPLTP</sequence>
<keyword evidence="6 8" id="KW-1133">Transmembrane helix</keyword>
<evidence type="ECO:0000256" key="8">
    <source>
        <dbReference type="SAM" id="Phobius"/>
    </source>
</evidence>
<keyword evidence="3 10" id="KW-0328">Glycosyltransferase</keyword>
<dbReference type="InterPro" id="IPR038731">
    <property type="entry name" value="RgtA/B/C-like"/>
</dbReference>
<evidence type="ECO:0000259" key="9">
    <source>
        <dbReference type="Pfam" id="PF13231"/>
    </source>
</evidence>
<dbReference type="GO" id="GO:0010041">
    <property type="term" value="P:response to iron(III) ion"/>
    <property type="evidence" value="ECO:0007669"/>
    <property type="project" value="TreeGrafter"/>
</dbReference>
<dbReference type="InterPro" id="IPR050297">
    <property type="entry name" value="LipidA_mod_glycosyltrf_83"/>
</dbReference>
<feature type="transmembrane region" description="Helical" evidence="8">
    <location>
        <begin position="453"/>
        <end position="474"/>
    </location>
</feature>
<feature type="transmembrane region" description="Helical" evidence="8">
    <location>
        <begin position="430"/>
        <end position="447"/>
    </location>
</feature>
<dbReference type="PaxDb" id="1198114-AciX9_0966"/>
<keyword evidence="2" id="KW-1003">Cell membrane</keyword>
<feature type="transmembrane region" description="Helical" evidence="8">
    <location>
        <begin position="130"/>
        <end position="148"/>
    </location>
</feature>
<feature type="transmembrane region" description="Helical" evidence="8">
    <location>
        <begin position="549"/>
        <end position="572"/>
    </location>
</feature>
<dbReference type="HOGENOM" id="CLU_019200_0_0_0"/>
<dbReference type="RefSeq" id="WP_013579357.1">
    <property type="nucleotide sequence ID" value="NC_015064.1"/>
</dbReference>
<feature type="transmembrane region" description="Helical" evidence="8">
    <location>
        <begin position="95"/>
        <end position="118"/>
    </location>
</feature>
<evidence type="ECO:0000256" key="5">
    <source>
        <dbReference type="ARBA" id="ARBA00022692"/>
    </source>
</evidence>
<feature type="transmembrane region" description="Helical" evidence="8">
    <location>
        <begin position="218"/>
        <end position="249"/>
    </location>
</feature>
<dbReference type="PANTHER" id="PTHR33908:SF3">
    <property type="entry name" value="UNDECAPRENYL PHOSPHATE-ALPHA-4-AMINO-4-DEOXY-L-ARABINOSE ARABINOSYL TRANSFERASE"/>
    <property type="match status" value="1"/>
</dbReference>
<keyword evidence="4 10" id="KW-0808">Transferase</keyword>
<feature type="domain" description="Glycosyltransferase RgtA/B/C/D-like" evidence="9">
    <location>
        <begin position="81"/>
        <end position="173"/>
    </location>
</feature>
<dbReference type="Pfam" id="PF13231">
    <property type="entry name" value="PMT_2"/>
    <property type="match status" value="1"/>
</dbReference>
<organism evidence="11">
    <name type="scientific">Granulicella tundricola (strain ATCC BAA-1859 / DSM 23138 / MP5ACTX9)</name>
    <dbReference type="NCBI Taxonomy" id="1198114"/>
    <lineage>
        <taxon>Bacteria</taxon>
        <taxon>Pseudomonadati</taxon>
        <taxon>Acidobacteriota</taxon>
        <taxon>Terriglobia</taxon>
        <taxon>Terriglobales</taxon>
        <taxon>Acidobacteriaceae</taxon>
        <taxon>Granulicella</taxon>
    </lineage>
</organism>
<name>E8X2A1_GRATM</name>
<dbReference type="STRING" id="1198114.AciX9_0966"/>
<evidence type="ECO:0000256" key="6">
    <source>
        <dbReference type="ARBA" id="ARBA00022989"/>
    </source>
</evidence>
<feature type="transmembrane region" description="Helical" evidence="8">
    <location>
        <begin position="26"/>
        <end position="48"/>
    </location>
</feature>
<feature type="transmembrane region" description="Helical" evidence="8">
    <location>
        <begin position="392"/>
        <end position="409"/>
    </location>
</feature>
<evidence type="ECO:0000256" key="7">
    <source>
        <dbReference type="ARBA" id="ARBA00023136"/>
    </source>
</evidence>
<feature type="transmembrane region" description="Helical" evidence="8">
    <location>
        <begin position="320"/>
        <end position="345"/>
    </location>
</feature>
<dbReference type="PANTHER" id="PTHR33908">
    <property type="entry name" value="MANNOSYLTRANSFERASE YKCB-RELATED"/>
    <property type="match status" value="1"/>
</dbReference>
<comment type="subcellular location">
    <subcellularLocation>
        <location evidence="1">Cell membrane</location>
        <topology evidence="1">Multi-pass membrane protein</topology>
    </subcellularLocation>
</comment>
<dbReference type="GO" id="GO:0016763">
    <property type="term" value="F:pentosyltransferase activity"/>
    <property type="evidence" value="ECO:0007669"/>
    <property type="project" value="TreeGrafter"/>
</dbReference>
<evidence type="ECO:0000313" key="10">
    <source>
        <dbReference type="EMBL" id="ADW68033.1"/>
    </source>
</evidence>
<accession>E8X2A1</accession>
<dbReference type="GO" id="GO:0009103">
    <property type="term" value="P:lipopolysaccharide biosynthetic process"/>
    <property type="evidence" value="ECO:0007669"/>
    <property type="project" value="UniProtKB-ARBA"/>
</dbReference>
<evidence type="ECO:0000313" key="11">
    <source>
        <dbReference type="Proteomes" id="UP000000343"/>
    </source>
</evidence>
<dbReference type="GO" id="GO:0005886">
    <property type="term" value="C:plasma membrane"/>
    <property type="evidence" value="ECO:0007669"/>
    <property type="project" value="UniProtKB-SubCell"/>
</dbReference>
<dbReference type="eggNOG" id="COG1807">
    <property type="taxonomic scope" value="Bacteria"/>
</dbReference>
<feature type="transmembrane region" description="Helical" evidence="8">
    <location>
        <begin position="579"/>
        <end position="600"/>
    </location>
</feature>
<dbReference type="Proteomes" id="UP000000343">
    <property type="component" value="Chromosome"/>
</dbReference>
<keyword evidence="11" id="KW-1185">Reference proteome</keyword>